<dbReference type="AlphaFoldDB" id="A0A2W7N875"/>
<organism evidence="15 16">
    <name type="scientific">Breznakibacter xylanolyticus</name>
    <dbReference type="NCBI Taxonomy" id="990"/>
    <lineage>
        <taxon>Bacteria</taxon>
        <taxon>Pseudomonadati</taxon>
        <taxon>Bacteroidota</taxon>
        <taxon>Bacteroidia</taxon>
        <taxon>Marinilabiliales</taxon>
        <taxon>Marinilabiliaceae</taxon>
        <taxon>Breznakibacter</taxon>
    </lineage>
</organism>
<evidence type="ECO:0000256" key="7">
    <source>
        <dbReference type="ARBA" id="ARBA00023136"/>
    </source>
</evidence>
<evidence type="ECO:0000256" key="4">
    <source>
        <dbReference type="ARBA" id="ARBA00022692"/>
    </source>
</evidence>
<dbReference type="Proteomes" id="UP000249239">
    <property type="component" value="Unassembled WGS sequence"/>
</dbReference>
<dbReference type="InterPro" id="IPR036942">
    <property type="entry name" value="Beta-barrel_TonB_sf"/>
</dbReference>
<dbReference type="Pfam" id="PF00593">
    <property type="entry name" value="TonB_dep_Rec_b-barrel"/>
    <property type="match status" value="1"/>
</dbReference>
<dbReference type="InterPro" id="IPR000531">
    <property type="entry name" value="Beta-barrel_TonB"/>
</dbReference>
<reference evidence="15 16" key="1">
    <citation type="submission" date="2018-06" db="EMBL/GenBank/DDBJ databases">
        <title>Genomic Encyclopedia of Archaeal and Bacterial Type Strains, Phase II (KMG-II): from individual species to whole genera.</title>
        <authorList>
            <person name="Goeker M."/>
        </authorList>
    </citation>
    <scope>NUCLEOTIDE SEQUENCE [LARGE SCALE GENOMIC DNA]</scope>
    <source>
        <strain evidence="15 16">DSM 6779</strain>
    </source>
</reference>
<keyword evidence="3 10" id="KW-1134">Transmembrane beta strand</keyword>
<evidence type="ECO:0000256" key="6">
    <source>
        <dbReference type="ARBA" id="ARBA00023077"/>
    </source>
</evidence>
<evidence type="ECO:0000256" key="8">
    <source>
        <dbReference type="ARBA" id="ARBA00023170"/>
    </source>
</evidence>
<dbReference type="PANTHER" id="PTHR30069:SF29">
    <property type="entry name" value="HEMOGLOBIN AND HEMOGLOBIN-HAPTOGLOBIN-BINDING PROTEIN 1-RELATED"/>
    <property type="match status" value="1"/>
</dbReference>
<dbReference type="GO" id="GO:0015344">
    <property type="term" value="F:siderophore uptake transmembrane transporter activity"/>
    <property type="evidence" value="ECO:0007669"/>
    <property type="project" value="TreeGrafter"/>
</dbReference>
<accession>A0A2W7N875</accession>
<keyword evidence="16" id="KW-1185">Reference proteome</keyword>
<comment type="caution">
    <text evidence="15">The sequence shown here is derived from an EMBL/GenBank/DDBJ whole genome shotgun (WGS) entry which is preliminary data.</text>
</comment>
<keyword evidence="8 15" id="KW-0675">Receptor</keyword>
<feature type="domain" description="TonB-dependent receptor-like beta-barrel" evidence="13">
    <location>
        <begin position="228"/>
        <end position="662"/>
    </location>
</feature>
<dbReference type="Pfam" id="PF07715">
    <property type="entry name" value="Plug"/>
    <property type="match status" value="1"/>
</dbReference>
<dbReference type="InterPro" id="IPR039426">
    <property type="entry name" value="TonB-dep_rcpt-like"/>
</dbReference>
<keyword evidence="6 11" id="KW-0798">TonB box</keyword>
<feature type="domain" description="TonB-dependent receptor plug" evidence="14">
    <location>
        <begin position="69"/>
        <end position="169"/>
    </location>
</feature>
<keyword evidence="4 10" id="KW-0812">Transmembrane</keyword>
<evidence type="ECO:0000256" key="10">
    <source>
        <dbReference type="PROSITE-ProRule" id="PRU01360"/>
    </source>
</evidence>
<dbReference type="GO" id="GO:0044718">
    <property type="term" value="P:siderophore transmembrane transport"/>
    <property type="evidence" value="ECO:0007669"/>
    <property type="project" value="TreeGrafter"/>
</dbReference>
<evidence type="ECO:0000256" key="1">
    <source>
        <dbReference type="ARBA" id="ARBA00004571"/>
    </source>
</evidence>
<feature type="chain" id="PRO_5015979645" evidence="12">
    <location>
        <begin position="26"/>
        <end position="700"/>
    </location>
</feature>
<evidence type="ECO:0000256" key="5">
    <source>
        <dbReference type="ARBA" id="ARBA00022729"/>
    </source>
</evidence>
<dbReference type="EMBL" id="QKZK01000015">
    <property type="protein sequence ID" value="PZX15903.1"/>
    <property type="molecule type" value="Genomic_DNA"/>
</dbReference>
<evidence type="ECO:0000256" key="12">
    <source>
        <dbReference type="SAM" id="SignalP"/>
    </source>
</evidence>
<protein>
    <submittedName>
        <fullName evidence="15">Outer membrane receptor protein involved in Fe transport</fullName>
    </submittedName>
</protein>
<evidence type="ECO:0000259" key="13">
    <source>
        <dbReference type="Pfam" id="PF00593"/>
    </source>
</evidence>
<evidence type="ECO:0000256" key="9">
    <source>
        <dbReference type="ARBA" id="ARBA00023237"/>
    </source>
</evidence>
<keyword evidence="2 10" id="KW-0813">Transport</keyword>
<evidence type="ECO:0000256" key="3">
    <source>
        <dbReference type="ARBA" id="ARBA00022452"/>
    </source>
</evidence>
<dbReference type="RefSeq" id="WP_111445944.1">
    <property type="nucleotide sequence ID" value="NZ_QKZK01000015.1"/>
</dbReference>
<dbReference type="PROSITE" id="PS52016">
    <property type="entry name" value="TONB_DEPENDENT_REC_3"/>
    <property type="match status" value="1"/>
</dbReference>
<keyword evidence="7 10" id="KW-0472">Membrane</keyword>
<evidence type="ECO:0000256" key="11">
    <source>
        <dbReference type="RuleBase" id="RU003357"/>
    </source>
</evidence>
<sequence length="700" mass="79911">MKREIRKASLCLIAGTLCLFAPIKAQENPQTPSGQKQESIEDLSFLSIEELVELMNQPIYSVSKQKEKISEAPMSVYQISKDEINRWGVRYLYETLGRVPGYTFYNTDYYGQYGVMARGWQSIWRYGYSIELMPVVDFGHSSFPSEFFGNLEAVRGPAGLAWGSSANAGLVNANLRSDLNGAEVVAQYGNYNQYSVSTMYGHQFKDNNGSMFIGFNQKGQDYQVQENAFGQPGNNWKTNGLRPSYSFVGKIHYRNFKTIFYTEHNDHYSPQLWFADAYARNEQSQQWETTSYAQFWDDIKTTTGQEPHDQLNVLCYRMEYALPINNDHISISLYHNYYNRIWYFEPVASLGDHKRDVGFNANFKLLKDKLNINLGSDLFGQFRINMYSNNHSFALDRGVDWFSSTYRASDITYNNAFAQANYRVTDKLKVIGGVRLDYQDDGTFTDVIAFYRGGAIYNINENHVIKYFYNKAPRRPQANERTLTSPDAENLDAHELAVIGKLARKLDYSLTFYSQRLKNQITRDPITFNDFTNTGGLDVAGVEWALSTSPANGLLVYWNGSALAPQVKKKEYSINGITTTVAEAHNSDDQPLFVPTFNSFLGAEYNIARLMKLNLAWRGVYGIPYMDAAMAEKKASADFFDMTLTSKKFWNKLEVSFTALNLLDNRKGLPAYGEHAKNQPGTIEPEGLRFYLKTRFTIPD</sequence>
<evidence type="ECO:0000256" key="2">
    <source>
        <dbReference type="ARBA" id="ARBA00022448"/>
    </source>
</evidence>
<keyword evidence="5 12" id="KW-0732">Signal</keyword>
<dbReference type="OrthoDB" id="9764669at2"/>
<comment type="similarity">
    <text evidence="10 11">Belongs to the TonB-dependent receptor family.</text>
</comment>
<comment type="subcellular location">
    <subcellularLocation>
        <location evidence="1 10">Cell outer membrane</location>
        <topology evidence="1 10">Multi-pass membrane protein</topology>
    </subcellularLocation>
</comment>
<dbReference type="Gene3D" id="2.40.170.20">
    <property type="entry name" value="TonB-dependent receptor, beta-barrel domain"/>
    <property type="match status" value="1"/>
</dbReference>
<dbReference type="PANTHER" id="PTHR30069">
    <property type="entry name" value="TONB-DEPENDENT OUTER MEMBRANE RECEPTOR"/>
    <property type="match status" value="1"/>
</dbReference>
<gene>
    <name evidence="15" type="ORF">LX69_02097</name>
</gene>
<dbReference type="Gene3D" id="2.170.130.10">
    <property type="entry name" value="TonB-dependent receptor, plug domain"/>
    <property type="match status" value="1"/>
</dbReference>
<feature type="signal peptide" evidence="12">
    <location>
        <begin position="1"/>
        <end position="25"/>
    </location>
</feature>
<dbReference type="InterPro" id="IPR012910">
    <property type="entry name" value="Plug_dom"/>
</dbReference>
<keyword evidence="9 10" id="KW-0998">Cell outer membrane</keyword>
<dbReference type="InterPro" id="IPR037066">
    <property type="entry name" value="Plug_dom_sf"/>
</dbReference>
<evidence type="ECO:0000313" key="15">
    <source>
        <dbReference type="EMBL" id="PZX15903.1"/>
    </source>
</evidence>
<proteinExistence type="inferred from homology"/>
<evidence type="ECO:0000259" key="14">
    <source>
        <dbReference type="Pfam" id="PF07715"/>
    </source>
</evidence>
<name>A0A2W7N875_9BACT</name>
<evidence type="ECO:0000313" key="16">
    <source>
        <dbReference type="Proteomes" id="UP000249239"/>
    </source>
</evidence>
<dbReference type="GO" id="GO:0009279">
    <property type="term" value="C:cell outer membrane"/>
    <property type="evidence" value="ECO:0007669"/>
    <property type="project" value="UniProtKB-SubCell"/>
</dbReference>
<dbReference type="SUPFAM" id="SSF56935">
    <property type="entry name" value="Porins"/>
    <property type="match status" value="1"/>
</dbReference>